<reference evidence="5" key="1">
    <citation type="journal article" date="2019" name="Int. J. Syst. Evol. Microbiol.">
        <title>The Global Catalogue of Microorganisms (GCM) 10K type strain sequencing project: providing services to taxonomists for standard genome sequencing and annotation.</title>
        <authorList>
            <consortium name="The Broad Institute Genomics Platform"/>
            <consortium name="The Broad Institute Genome Sequencing Center for Infectious Disease"/>
            <person name="Wu L."/>
            <person name="Ma J."/>
        </authorList>
    </citation>
    <scope>NUCLEOTIDE SEQUENCE [LARGE SCALE GENOMIC DNA]</scope>
    <source>
        <strain evidence="5">CGMCC 1.15809</strain>
    </source>
</reference>
<proteinExistence type="predicted"/>
<accession>A0ABW1FBH4</accession>
<dbReference type="Proteomes" id="UP001596241">
    <property type="component" value="Unassembled WGS sequence"/>
</dbReference>
<evidence type="ECO:0000313" key="5">
    <source>
        <dbReference type="Proteomes" id="UP001596241"/>
    </source>
</evidence>
<evidence type="ECO:0000256" key="2">
    <source>
        <dbReference type="PROSITE-ProRule" id="PRU01248"/>
    </source>
</evidence>
<gene>
    <name evidence="4" type="ORF">ACFP3M_02310</name>
</gene>
<evidence type="ECO:0000313" key="4">
    <source>
        <dbReference type="EMBL" id="MFC5891663.1"/>
    </source>
</evidence>
<keyword evidence="5" id="KW-1185">Reference proteome</keyword>
<evidence type="ECO:0000259" key="3">
    <source>
        <dbReference type="PROSITE" id="PS51900"/>
    </source>
</evidence>
<evidence type="ECO:0000256" key="1">
    <source>
        <dbReference type="ARBA" id="ARBA00023125"/>
    </source>
</evidence>
<dbReference type="InterPro" id="IPR011010">
    <property type="entry name" value="DNA_brk_join_enz"/>
</dbReference>
<dbReference type="InterPro" id="IPR044068">
    <property type="entry name" value="CB"/>
</dbReference>
<dbReference type="RefSeq" id="WP_345081208.1">
    <property type="nucleotide sequence ID" value="NZ_BAAAWG010000006.1"/>
</dbReference>
<sequence length="218" mass="24655">MSTPPNVPAAVLEERHRLGRMTFTEYAENWRTRQRHIVDYSTGRNHRSHLTAHLHPELGDHRMAATSPMTIECFIAGMERRSIQPGAQRNIYGLLRTALLDAVRKGGIGTDLALGIKTREYIPPRSIIPTVEYATTDTLAADFQPGLVITMLHGCGLLNGEARAVNINNVIPDDAYRVTEQIHHNTYRPAPLKHRWPGEFRDTPLPHTAREALERFEQ</sequence>
<comment type="caution">
    <text evidence="4">The sequence shown here is derived from an EMBL/GenBank/DDBJ whole genome shotgun (WGS) entry which is preliminary data.</text>
</comment>
<dbReference type="Gene3D" id="1.10.150.130">
    <property type="match status" value="1"/>
</dbReference>
<keyword evidence="1 2" id="KW-0238">DNA-binding</keyword>
<name>A0ABW1FBH4_9ACTN</name>
<organism evidence="4 5">
    <name type="scientific">Streptomyces ramulosus</name>
    <dbReference type="NCBI Taxonomy" id="47762"/>
    <lineage>
        <taxon>Bacteria</taxon>
        <taxon>Bacillati</taxon>
        <taxon>Actinomycetota</taxon>
        <taxon>Actinomycetes</taxon>
        <taxon>Kitasatosporales</taxon>
        <taxon>Streptomycetaceae</taxon>
        <taxon>Streptomyces</taxon>
    </lineage>
</organism>
<dbReference type="InterPro" id="IPR010998">
    <property type="entry name" value="Integrase_recombinase_N"/>
</dbReference>
<protein>
    <recommendedName>
        <fullName evidence="3">Core-binding (CB) domain-containing protein</fullName>
    </recommendedName>
</protein>
<dbReference type="PROSITE" id="PS51900">
    <property type="entry name" value="CB"/>
    <property type="match status" value="1"/>
</dbReference>
<feature type="domain" description="Core-binding (CB)" evidence="3">
    <location>
        <begin position="21"/>
        <end position="103"/>
    </location>
</feature>
<dbReference type="SUPFAM" id="SSF56349">
    <property type="entry name" value="DNA breaking-rejoining enzymes"/>
    <property type="match status" value="1"/>
</dbReference>
<dbReference type="EMBL" id="JBHSPW010000001">
    <property type="protein sequence ID" value="MFC5891663.1"/>
    <property type="molecule type" value="Genomic_DNA"/>
</dbReference>